<reference evidence="1 2" key="2">
    <citation type="journal article" date="2022" name="Mol. Ecol. Resour.">
        <title>The genomes of chicory, endive, great burdock and yacon provide insights into Asteraceae paleo-polyploidization history and plant inulin production.</title>
        <authorList>
            <person name="Fan W."/>
            <person name="Wang S."/>
            <person name="Wang H."/>
            <person name="Wang A."/>
            <person name="Jiang F."/>
            <person name="Liu H."/>
            <person name="Zhao H."/>
            <person name="Xu D."/>
            <person name="Zhang Y."/>
        </authorList>
    </citation>
    <scope>NUCLEOTIDE SEQUENCE [LARGE SCALE GENOMIC DNA]</scope>
    <source>
        <strain evidence="2">cv. Yunnan</strain>
        <tissue evidence="1">Leaves</tissue>
    </source>
</reference>
<dbReference type="EMBL" id="CM042029">
    <property type="protein sequence ID" value="KAI3794107.1"/>
    <property type="molecule type" value="Genomic_DNA"/>
</dbReference>
<dbReference type="Proteomes" id="UP001056120">
    <property type="component" value="Linkage Group LG12"/>
</dbReference>
<sequence length="153" mass="17707">MNDMRFCLKDMADDHMAGSSLCFQEIKQILKNIFDKDVGAWSSLISAKSIWWSVGVWVEVPVIATSGSIKQLFLAVADLKVNAKRKKAILAIIMTALWRIWIDRNQRIYKGKGTATSKVIEDIKEDTFLCMKQRARWKSLSIDRWLKFDFNLF</sequence>
<comment type="caution">
    <text evidence="1">The sequence shown here is derived from an EMBL/GenBank/DDBJ whole genome shotgun (WGS) entry which is preliminary data.</text>
</comment>
<proteinExistence type="predicted"/>
<keyword evidence="2" id="KW-1185">Reference proteome</keyword>
<reference evidence="2" key="1">
    <citation type="journal article" date="2022" name="Mol. Ecol. Resour.">
        <title>The genomes of chicory, endive, great burdock and yacon provide insights into Asteraceae palaeo-polyploidization history and plant inulin production.</title>
        <authorList>
            <person name="Fan W."/>
            <person name="Wang S."/>
            <person name="Wang H."/>
            <person name="Wang A."/>
            <person name="Jiang F."/>
            <person name="Liu H."/>
            <person name="Zhao H."/>
            <person name="Xu D."/>
            <person name="Zhang Y."/>
        </authorList>
    </citation>
    <scope>NUCLEOTIDE SEQUENCE [LARGE SCALE GENOMIC DNA]</scope>
    <source>
        <strain evidence="2">cv. Yunnan</strain>
    </source>
</reference>
<gene>
    <name evidence="1" type="ORF">L1987_36734</name>
</gene>
<evidence type="ECO:0000313" key="1">
    <source>
        <dbReference type="EMBL" id="KAI3794107.1"/>
    </source>
</evidence>
<accession>A0ACB9HED3</accession>
<evidence type="ECO:0000313" key="2">
    <source>
        <dbReference type="Proteomes" id="UP001056120"/>
    </source>
</evidence>
<organism evidence="1 2">
    <name type="scientific">Smallanthus sonchifolius</name>
    <dbReference type="NCBI Taxonomy" id="185202"/>
    <lineage>
        <taxon>Eukaryota</taxon>
        <taxon>Viridiplantae</taxon>
        <taxon>Streptophyta</taxon>
        <taxon>Embryophyta</taxon>
        <taxon>Tracheophyta</taxon>
        <taxon>Spermatophyta</taxon>
        <taxon>Magnoliopsida</taxon>
        <taxon>eudicotyledons</taxon>
        <taxon>Gunneridae</taxon>
        <taxon>Pentapetalae</taxon>
        <taxon>asterids</taxon>
        <taxon>campanulids</taxon>
        <taxon>Asterales</taxon>
        <taxon>Asteraceae</taxon>
        <taxon>Asteroideae</taxon>
        <taxon>Heliantheae alliance</taxon>
        <taxon>Millerieae</taxon>
        <taxon>Smallanthus</taxon>
    </lineage>
</organism>
<protein>
    <submittedName>
        <fullName evidence="1">Uncharacterized protein</fullName>
    </submittedName>
</protein>
<name>A0ACB9HED3_9ASTR</name>